<dbReference type="OrthoDB" id="9797653at2"/>
<protein>
    <submittedName>
        <fullName evidence="2">Formyl-CoA transferase</fullName>
    </submittedName>
</protein>
<dbReference type="Gene3D" id="3.30.1540.10">
    <property type="entry name" value="formyl-coa transferase, domain 3"/>
    <property type="match status" value="1"/>
</dbReference>
<dbReference type="Pfam" id="PF02515">
    <property type="entry name" value="CoA_transf_3"/>
    <property type="match status" value="1"/>
</dbReference>
<dbReference type="AlphaFoldDB" id="A0A511VFX3"/>
<organism evidence="2 3">
    <name type="scientific">Aneurinibacillus danicus</name>
    <dbReference type="NCBI Taxonomy" id="267746"/>
    <lineage>
        <taxon>Bacteria</taxon>
        <taxon>Bacillati</taxon>
        <taxon>Bacillota</taxon>
        <taxon>Bacilli</taxon>
        <taxon>Bacillales</taxon>
        <taxon>Paenibacillaceae</taxon>
        <taxon>Aneurinibacillus group</taxon>
        <taxon>Aneurinibacillus</taxon>
    </lineage>
</organism>
<evidence type="ECO:0000256" key="1">
    <source>
        <dbReference type="ARBA" id="ARBA00022679"/>
    </source>
</evidence>
<comment type="caution">
    <text evidence="2">The sequence shown here is derived from an EMBL/GenBank/DDBJ whole genome shotgun (WGS) entry which is preliminary data.</text>
</comment>
<name>A0A511VFX3_9BACL</name>
<proteinExistence type="predicted"/>
<dbReference type="EMBL" id="BJXX01000189">
    <property type="protein sequence ID" value="GEN36463.1"/>
    <property type="molecule type" value="Genomic_DNA"/>
</dbReference>
<gene>
    <name evidence="2" type="ORF">ADA01nite_39230</name>
</gene>
<dbReference type="RefSeq" id="WP_146812101.1">
    <property type="nucleotide sequence ID" value="NZ_BJXX01000189.1"/>
</dbReference>
<dbReference type="PANTHER" id="PTHR48207">
    <property type="entry name" value="SUCCINATE--HYDROXYMETHYLGLUTARATE COA-TRANSFERASE"/>
    <property type="match status" value="1"/>
</dbReference>
<dbReference type="PANTHER" id="PTHR48207:SF3">
    <property type="entry name" value="SUCCINATE--HYDROXYMETHYLGLUTARATE COA-TRANSFERASE"/>
    <property type="match status" value="1"/>
</dbReference>
<dbReference type="InterPro" id="IPR003673">
    <property type="entry name" value="CoA-Trfase_fam_III"/>
</dbReference>
<evidence type="ECO:0000313" key="3">
    <source>
        <dbReference type="Proteomes" id="UP000321157"/>
    </source>
</evidence>
<dbReference type="GO" id="GO:0008410">
    <property type="term" value="F:CoA-transferase activity"/>
    <property type="evidence" value="ECO:0007669"/>
    <property type="project" value="TreeGrafter"/>
</dbReference>
<keyword evidence="3" id="KW-1185">Reference proteome</keyword>
<evidence type="ECO:0000313" key="2">
    <source>
        <dbReference type="EMBL" id="GEN36463.1"/>
    </source>
</evidence>
<accession>A0A511VFX3</accession>
<dbReference type="InterPro" id="IPR050483">
    <property type="entry name" value="CoA-transferase_III_domain"/>
</dbReference>
<dbReference type="InterPro" id="IPR044855">
    <property type="entry name" value="CoA-Trfase_III_dom3_sf"/>
</dbReference>
<reference evidence="2 3" key="1">
    <citation type="submission" date="2019-07" db="EMBL/GenBank/DDBJ databases">
        <title>Whole genome shotgun sequence of Aneurinibacillus danicus NBRC 102444.</title>
        <authorList>
            <person name="Hosoyama A."/>
            <person name="Uohara A."/>
            <person name="Ohji S."/>
            <person name="Ichikawa N."/>
        </authorList>
    </citation>
    <scope>NUCLEOTIDE SEQUENCE [LARGE SCALE GENOMIC DNA]</scope>
    <source>
        <strain evidence="2 3">NBRC 102444</strain>
    </source>
</reference>
<dbReference type="SUPFAM" id="SSF89796">
    <property type="entry name" value="CoA-transferase family III (CaiB/BaiF)"/>
    <property type="match status" value="1"/>
</dbReference>
<keyword evidence="1 2" id="KW-0808">Transferase</keyword>
<dbReference type="Gene3D" id="3.40.50.10540">
    <property type="entry name" value="Crotonobetainyl-coa:carnitine coa-transferase, domain 1"/>
    <property type="match status" value="1"/>
</dbReference>
<dbReference type="InterPro" id="IPR023606">
    <property type="entry name" value="CoA-Trfase_III_dom_1_sf"/>
</dbReference>
<dbReference type="Proteomes" id="UP000321157">
    <property type="component" value="Unassembled WGS sequence"/>
</dbReference>
<sequence length="402" mass="43995">MEKVLQGVRVLDLTRVLAGPYASMILGDLGADIIKIENPDGGDDSRGFGPFVNGESVYFISLNRNKKSLSLNLKTEEGKEIFLKLVRKADIVLENFRPGTMEKLGLGYDELEKINPGIIYAATSGFGHTGPYSQKAAYDLIVQGMGGIMSLTGDPDGPPTRVGASIGDITSGLFTTIGILAALNKRKETGKGQKVDVSMLDSQVAILENAIARFAVSGVSPKPTGNRHPSITPFAVFTASNGYVVIALGNDHLWQKWCYTVEREELAEDPRFKTNGDRTNNWDVLEPIMNEIISKREVDAWLKIFEEAGIPAGPINDVANVVEHPQVKARDMIVYQDHPVAGRIMMPGIPIKLSKNPGSIETPAPLLGEHNEFILKELGYTELEMKRLEEQGVIQNRKVVIK</sequence>